<dbReference type="PANTHER" id="PTHR11711">
    <property type="entry name" value="ADP RIBOSYLATION FACTOR-RELATED"/>
    <property type="match status" value="1"/>
</dbReference>
<evidence type="ECO:0000313" key="7">
    <source>
        <dbReference type="EMBL" id="CAL5989114.1"/>
    </source>
</evidence>
<comment type="caution">
    <text evidence="5">The sequence shown here is derived from an EMBL/GenBank/DDBJ whole genome shotgun (WGS) entry which is preliminary data.</text>
</comment>
<dbReference type="Pfam" id="PF00025">
    <property type="entry name" value="Arf"/>
    <property type="match status" value="1"/>
</dbReference>
<dbReference type="EMBL" id="CATOUU010001169">
    <property type="protein sequence ID" value="CAI9975470.1"/>
    <property type="molecule type" value="Genomic_DNA"/>
</dbReference>
<organism evidence="5">
    <name type="scientific">Hexamita inflata</name>
    <dbReference type="NCBI Taxonomy" id="28002"/>
    <lineage>
        <taxon>Eukaryota</taxon>
        <taxon>Metamonada</taxon>
        <taxon>Diplomonadida</taxon>
        <taxon>Hexamitidae</taxon>
        <taxon>Hexamitinae</taxon>
        <taxon>Hexamita</taxon>
    </lineage>
</organism>
<keyword evidence="4" id="KW-0812">Transmembrane</keyword>
<evidence type="ECO:0000313" key="6">
    <source>
        <dbReference type="EMBL" id="CAL5986624.1"/>
    </source>
</evidence>
<dbReference type="EMBL" id="CAXDID020000020">
    <property type="protein sequence ID" value="CAL5986624.1"/>
    <property type="molecule type" value="Genomic_DNA"/>
</dbReference>
<dbReference type="GO" id="GO:0005525">
    <property type="term" value="F:GTP binding"/>
    <property type="evidence" value="ECO:0007669"/>
    <property type="project" value="UniProtKB-KW"/>
</dbReference>
<dbReference type="GO" id="GO:0003924">
    <property type="term" value="F:GTPase activity"/>
    <property type="evidence" value="ECO:0007669"/>
    <property type="project" value="InterPro"/>
</dbReference>
<feature type="binding site" evidence="3">
    <location>
        <begin position="480"/>
        <end position="483"/>
    </location>
    <ligand>
        <name>GTP</name>
        <dbReference type="ChEBI" id="CHEBI:37565"/>
    </ligand>
</feature>
<evidence type="ECO:0000256" key="3">
    <source>
        <dbReference type="PIRSR" id="PIRSR606689-1"/>
    </source>
</evidence>
<dbReference type="SMART" id="SM00177">
    <property type="entry name" value="ARF"/>
    <property type="match status" value="1"/>
</dbReference>
<dbReference type="SUPFAM" id="SSF52540">
    <property type="entry name" value="P-loop containing nucleoside triphosphate hydrolases"/>
    <property type="match status" value="1"/>
</dbReference>
<keyword evidence="2 3" id="KW-0342">GTP-binding</keyword>
<dbReference type="EMBL" id="CAXDID020000023">
    <property type="protein sequence ID" value="CAL5989114.1"/>
    <property type="molecule type" value="Genomic_DNA"/>
</dbReference>
<protein>
    <submittedName>
        <fullName evidence="5">ADP-ribosylation factor 1</fullName>
    </submittedName>
    <submittedName>
        <fullName evidence="6">ADP-ribosylation_factor 1</fullName>
    </submittedName>
</protein>
<dbReference type="InterPro" id="IPR024156">
    <property type="entry name" value="Small_GTPase_ARF"/>
</dbReference>
<gene>
    <name evidence="7" type="ORF">HINF_LOCUS10704</name>
    <name evidence="5" type="ORF">HINF_LOCUS63115</name>
    <name evidence="6" type="ORF">HINF_LOCUS9500</name>
</gene>
<dbReference type="Proteomes" id="UP001642409">
    <property type="component" value="Unassembled WGS sequence"/>
</dbReference>
<feature type="binding site" evidence="3">
    <location>
        <position position="423"/>
    </location>
    <ligand>
        <name>GTP</name>
        <dbReference type="ChEBI" id="CHEBI:37565"/>
    </ligand>
</feature>
<dbReference type="AlphaFoldDB" id="A0AA86RZQ8"/>
<dbReference type="InterPro" id="IPR027417">
    <property type="entry name" value="P-loop_NTPase"/>
</dbReference>
<keyword evidence="4" id="KW-0472">Membrane</keyword>
<keyword evidence="4" id="KW-1133">Transmembrane helix</keyword>
<name>A0AA86RZQ8_9EUKA</name>
<evidence type="ECO:0000313" key="5">
    <source>
        <dbReference type="EMBL" id="CAI9975470.1"/>
    </source>
</evidence>
<keyword evidence="1 3" id="KW-0547">Nucleotide-binding</keyword>
<feature type="transmembrane region" description="Helical" evidence="4">
    <location>
        <begin position="141"/>
        <end position="162"/>
    </location>
</feature>
<dbReference type="Gene3D" id="3.40.50.300">
    <property type="entry name" value="P-loop containing nucleotide triphosphate hydrolases"/>
    <property type="match status" value="1"/>
</dbReference>
<dbReference type="InterPro" id="IPR006689">
    <property type="entry name" value="Small_GTPase_ARF/SAR"/>
</dbReference>
<dbReference type="PROSITE" id="PS51417">
    <property type="entry name" value="ARF"/>
    <property type="match status" value="1"/>
</dbReference>
<reference evidence="6 8" key="2">
    <citation type="submission" date="2024-07" db="EMBL/GenBank/DDBJ databases">
        <authorList>
            <person name="Akdeniz Z."/>
        </authorList>
    </citation>
    <scope>NUCLEOTIDE SEQUENCE [LARGE SCALE GENOMIC DNA]</scope>
</reference>
<evidence type="ECO:0000256" key="2">
    <source>
        <dbReference type="ARBA" id="ARBA00023134"/>
    </source>
</evidence>
<accession>A0AA86RZQ8</accession>
<keyword evidence="8" id="KW-1185">Reference proteome</keyword>
<evidence type="ECO:0000256" key="1">
    <source>
        <dbReference type="ARBA" id="ARBA00022741"/>
    </source>
</evidence>
<evidence type="ECO:0000256" key="4">
    <source>
        <dbReference type="SAM" id="Phobius"/>
    </source>
</evidence>
<evidence type="ECO:0000313" key="8">
    <source>
        <dbReference type="Proteomes" id="UP001642409"/>
    </source>
</evidence>
<proteinExistence type="predicted"/>
<reference evidence="5" key="1">
    <citation type="submission" date="2023-06" db="EMBL/GenBank/DDBJ databases">
        <authorList>
            <person name="Kurt Z."/>
        </authorList>
    </citation>
    <scope>NUCLEOTIDE SEQUENCE</scope>
</reference>
<sequence length="534" mass="60635">MRWQCKMECNILTQQSQILRNIVNRVQIPKFPNDTDSSLAVNQRQIVPENHYSMVNITQPFFVPSSILQLSLSQFLWCFLIVTVSRSISQITNKLHSAKIFQDNQFHFVFELTKSKQICPTSKIKLIKPTSHYNIFFLKSFNATISAIFAVSNSSLFSLAFVNKRQKLILRPKLFDAIVCSNEGFAMRSRQQQNSSSVYTLKTSPLKLSSVSSLILLNGRFVLSGVGSMDLFVKSTKQVCVPKKSSKSKIPFKQPKTQPVCSRTISFVSKFVIFIIYLCCSYLQIEPAQENKAHSEGSSQFSNSVNWLVYVLNKNIQFSLFASKLSLYAHTLPKPESVQFGMVAICSSCQPHKRQMLFPQTANNPNSVGNTDGNTIYQISSSIFTPCNGIETIPSQNMVKIQNEIIIYLVNLIFRFEFQDVGGSKQNTFNWQQYYQNTSAIIFVVDASNLFDSKMNESKQCFKQVIENTNEKSKIIVFGNKQDLPQAMNTSEIYELLDLSNVGNRDVKIFETSTKNQKGMLAEIQYLYASVTNQ</sequence>